<organism evidence="13 14">
    <name type="scientific">Fistulifera solaris</name>
    <name type="common">Oleaginous diatom</name>
    <dbReference type="NCBI Taxonomy" id="1519565"/>
    <lineage>
        <taxon>Eukaryota</taxon>
        <taxon>Sar</taxon>
        <taxon>Stramenopiles</taxon>
        <taxon>Ochrophyta</taxon>
        <taxon>Bacillariophyta</taxon>
        <taxon>Bacillariophyceae</taxon>
        <taxon>Bacillariophycidae</taxon>
        <taxon>Naviculales</taxon>
        <taxon>Naviculaceae</taxon>
        <taxon>Fistulifera</taxon>
    </lineage>
</organism>
<evidence type="ECO:0000256" key="8">
    <source>
        <dbReference type="RuleBase" id="RU004447"/>
    </source>
</evidence>
<keyword evidence="4" id="KW-0479">Metal-binding</keyword>
<dbReference type="InterPro" id="IPR032632">
    <property type="entry name" value="Peptidase_M16_M"/>
</dbReference>
<dbReference type="Pfam" id="PF00675">
    <property type="entry name" value="Peptidase_M16"/>
    <property type="match status" value="1"/>
</dbReference>
<evidence type="ECO:0000313" key="13">
    <source>
        <dbReference type="EMBL" id="GAX10441.1"/>
    </source>
</evidence>
<reference evidence="13 14" key="1">
    <citation type="journal article" date="2015" name="Plant Cell">
        <title>Oil accumulation by the oleaginous diatom Fistulifera solaris as revealed by the genome and transcriptome.</title>
        <authorList>
            <person name="Tanaka T."/>
            <person name="Maeda Y."/>
            <person name="Veluchamy A."/>
            <person name="Tanaka M."/>
            <person name="Abida H."/>
            <person name="Marechal E."/>
            <person name="Bowler C."/>
            <person name="Muto M."/>
            <person name="Sunaga Y."/>
            <person name="Tanaka M."/>
            <person name="Yoshino T."/>
            <person name="Taniguchi T."/>
            <person name="Fukuda Y."/>
            <person name="Nemoto M."/>
            <person name="Matsumoto M."/>
            <person name="Wong P.S."/>
            <person name="Aburatani S."/>
            <person name="Fujibuchi W."/>
        </authorList>
    </citation>
    <scope>NUCLEOTIDE SEQUENCE [LARGE SCALE GENOMIC DNA]</scope>
    <source>
        <strain evidence="13 14">JPCC DA0580</strain>
    </source>
</reference>
<dbReference type="InterPro" id="IPR050626">
    <property type="entry name" value="Peptidase_M16"/>
</dbReference>
<dbReference type="PROSITE" id="PS00143">
    <property type="entry name" value="INSULINASE"/>
    <property type="match status" value="1"/>
</dbReference>
<dbReference type="Proteomes" id="UP000198406">
    <property type="component" value="Unassembled WGS sequence"/>
</dbReference>
<feature type="domain" description="Peptidase M16 C-terminal" evidence="10">
    <location>
        <begin position="200"/>
        <end position="364"/>
    </location>
</feature>
<comment type="similarity">
    <text evidence="2 8">Belongs to the peptidase M16 family.</text>
</comment>
<dbReference type="PANTHER" id="PTHR43690:SF18">
    <property type="entry name" value="INSULIN-DEGRADING ENZYME-RELATED"/>
    <property type="match status" value="1"/>
</dbReference>
<evidence type="ECO:0000256" key="4">
    <source>
        <dbReference type="ARBA" id="ARBA00022723"/>
    </source>
</evidence>
<dbReference type="SUPFAM" id="SSF63411">
    <property type="entry name" value="LuxS/MPP-like metallohydrolase"/>
    <property type="match status" value="4"/>
</dbReference>
<name>A0A1Z5J9K8_FISSO</name>
<evidence type="ECO:0000256" key="7">
    <source>
        <dbReference type="ARBA" id="ARBA00023049"/>
    </source>
</evidence>
<feature type="domain" description="Peptidase M16 N-terminal" evidence="9">
    <location>
        <begin position="28"/>
        <end position="163"/>
    </location>
</feature>
<evidence type="ECO:0000256" key="1">
    <source>
        <dbReference type="ARBA" id="ARBA00001947"/>
    </source>
</evidence>
<dbReference type="GO" id="GO:0005829">
    <property type="term" value="C:cytosol"/>
    <property type="evidence" value="ECO:0007669"/>
    <property type="project" value="TreeGrafter"/>
</dbReference>
<evidence type="ECO:0000259" key="11">
    <source>
        <dbReference type="Pfam" id="PF16187"/>
    </source>
</evidence>
<evidence type="ECO:0000259" key="12">
    <source>
        <dbReference type="Pfam" id="PF22456"/>
    </source>
</evidence>
<proteinExistence type="inferred from homology"/>
<keyword evidence="5 13" id="KW-0378">Hydrolase</keyword>
<dbReference type="GO" id="GO:0046872">
    <property type="term" value="F:metal ion binding"/>
    <property type="evidence" value="ECO:0007669"/>
    <property type="project" value="UniProtKB-KW"/>
</dbReference>
<keyword evidence="3" id="KW-0645">Protease</keyword>
<evidence type="ECO:0000259" key="10">
    <source>
        <dbReference type="Pfam" id="PF05193"/>
    </source>
</evidence>
<keyword evidence="6" id="KW-0862">Zinc</keyword>
<dbReference type="InterPro" id="IPR054734">
    <property type="entry name" value="PqqF-like_C_4"/>
</dbReference>
<dbReference type="Pfam" id="PF16187">
    <property type="entry name" value="Peptidase_M16_M"/>
    <property type="match status" value="1"/>
</dbReference>
<protein>
    <submittedName>
        <fullName evidence="13">Insulysin</fullName>
        <ecNumber evidence="13">3.4.24.56</ecNumber>
    </submittedName>
</protein>
<feature type="domain" description="Peptidase M16 middle/third" evidence="11">
    <location>
        <begin position="381"/>
        <end position="668"/>
    </location>
</feature>
<dbReference type="FunFam" id="3.30.830.10:FF:000012">
    <property type="entry name" value="Protease 3"/>
    <property type="match status" value="1"/>
</dbReference>
<dbReference type="Pfam" id="PF22456">
    <property type="entry name" value="PqqF-like_C_4"/>
    <property type="match status" value="1"/>
</dbReference>
<evidence type="ECO:0000256" key="3">
    <source>
        <dbReference type="ARBA" id="ARBA00022670"/>
    </source>
</evidence>
<dbReference type="EC" id="3.4.24.56" evidence="13"/>
<dbReference type="OrthoDB" id="952271at2759"/>
<dbReference type="PANTHER" id="PTHR43690">
    <property type="entry name" value="NARDILYSIN"/>
    <property type="match status" value="1"/>
</dbReference>
<evidence type="ECO:0000256" key="6">
    <source>
        <dbReference type="ARBA" id="ARBA00022833"/>
    </source>
</evidence>
<feature type="domain" description="Coenzyme PQQ synthesis protein F-like C-terminal lobe" evidence="12">
    <location>
        <begin position="773"/>
        <end position="873"/>
    </location>
</feature>
<dbReference type="InterPro" id="IPR011249">
    <property type="entry name" value="Metalloenz_LuxS/M16"/>
</dbReference>
<dbReference type="Gene3D" id="3.30.830.10">
    <property type="entry name" value="Metalloenzyme, LuxS/M16 peptidase-like"/>
    <property type="match status" value="4"/>
</dbReference>
<dbReference type="GO" id="GO:0051603">
    <property type="term" value="P:proteolysis involved in protein catabolic process"/>
    <property type="evidence" value="ECO:0007669"/>
    <property type="project" value="TreeGrafter"/>
</dbReference>
<dbReference type="GO" id="GO:0005739">
    <property type="term" value="C:mitochondrion"/>
    <property type="evidence" value="ECO:0007669"/>
    <property type="project" value="TreeGrafter"/>
</dbReference>
<dbReference type="Pfam" id="PF05193">
    <property type="entry name" value="Peptidase_M16_C"/>
    <property type="match status" value="1"/>
</dbReference>
<evidence type="ECO:0000259" key="9">
    <source>
        <dbReference type="Pfam" id="PF00675"/>
    </source>
</evidence>
<evidence type="ECO:0000256" key="2">
    <source>
        <dbReference type="ARBA" id="ARBA00007261"/>
    </source>
</evidence>
<comment type="cofactor">
    <cofactor evidence="1">
        <name>Zn(2+)</name>
        <dbReference type="ChEBI" id="CHEBI:29105"/>
    </cofactor>
</comment>
<dbReference type="FunFam" id="3.30.830.10:FF:000005">
    <property type="entry name" value="nardilysin isoform X1"/>
    <property type="match status" value="1"/>
</dbReference>
<sequence length="962" mass="109547">MTVTTVELPQTDTRKYHHLTLPSNRLEVMLVQDIAAETSAAAVTVAAGQFQDPVDFPGLAHLVEHMVFLGSREFEAENEYDQFVSTHGGHTNAYTDLELTCFYCNIKSGNLEGALARFGASLSSPLFAASSLEREIQAVDSEHSNNRQSDAWRSNQLSHSLIGGRFHDHGMHHVFAHFGTGNMDVLLPGDDKNDRLVLLREQVVAFYERYYKATAMKLVILGPNPLEELEEWANKYFGRIPAGEVLKEPLPPLPKQSCMALKWVPVRDSRTLTLQWILPELRSHYRSKPGHVLSHVLGHEGPGTLLYVLKEELHWAHELSADNISSMTSAFTVFNLIIELTPAGLDNVSQIIAGVYKYISLMQDLPDWVYDEQELTAELQFRFLSKAEPEDTVSQLAVNLQYYGPEHAISGPHKIYKHEPALVRKCLDCFTRDNMFVLLSSKNFETDRVDPWYGTQFKVLNKEDATETFFNTETEAEWFSLLSLPTPNDMLATHFDLVASPEQCFQNPEATPRCLLNSNICRLWYKPDLTFRMPKVNVMVMFRTPLVYNSPQNALLAAIWTELIQEFCNSFSYVASMAGLHCYFQASTKAIEMTITGYNHKVGVLIERVVDTIKCLPEKISDPVFERVSHKLEQRYLAFMMGSPYRHAMNGADLCLDAEKWNVEDRLELLQSKSLSLNDTIHFHRQLMGSFYLEALVHGNAEPPTALEWMNRIVDVFQPSVILHHPLNRVVEIPNGETLYGFPCHNPEDNNNSVLSYYQVGVLDLRGAAILKLTQHLMQEPAFFQLRTSEQLGYLVHTSVKTNGEHVKGLMVLIQSESFHPDHLNERIEAFLPQFRKSVVEMTAVDFQKNALAVRQGLLEQPKNLGEESSRHWDAISNKMYYFTRSKDLATLVEGVGKEEILQFLDKYILPSPYRRKLSVRVYGASNRDMIPNVIIDPKQFGRCQALYPTHHDVDILNMMMN</sequence>
<gene>
    <name evidence="13" type="ORF">FisN_21Lh139</name>
</gene>
<accession>A0A1Z5J9K8</accession>
<dbReference type="EMBL" id="BDSP01000017">
    <property type="protein sequence ID" value="GAX10441.1"/>
    <property type="molecule type" value="Genomic_DNA"/>
</dbReference>
<dbReference type="GO" id="GO:0043171">
    <property type="term" value="P:peptide catabolic process"/>
    <property type="evidence" value="ECO:0007669"/>
    <property type="project" value="TreeGrafter"/>
</dbReference>
<dbReference type="InterPro" id="IPR001431">
    <property type="entry name" value="Pept_M16_Zn_BS"/>
</dbReference>
<keyword evidence="14" id="KW-1185">Reference proteome</keyword>
<comment type="caution">
    <text evidence="13">The sequence shown here is derived from an EMBL/GenBank/DDBJ whole genome shotgun (WGS) entry which is preliminary data.</text>
</comment>
<dbReference type="InterPro" id="IPR011765">
    <property type="entry name" value="Pept_M16_N"/>
</dbReference>
<evidence type="ECO:0000313" key="14">
    <source>
        <dbReference type="Proteomes" id="UP000198406"/>
    </source>
</evidence>
<dbReference type="GO" id="GO:0004222">
    <property type="term" value="F:metalloendopeptidase activity"/>
    <property type="evidence" value="ECO:0007669"/>
    <property type="project" value="UniProtKB-EC"/>
</dbReference>
<dbReference type="InParanoid" id="A0A1Z5J9K8"/>
<evidence type="ECO:0000256" key="5">
    <source>
        <dbReference type="ARBA" id="ARBA00022801"/>
    </source>
</evidence>
<dbReference type="AlphaFoldDB" id="A0A1Z5J9K8"/>
<dbReference type="InterPro" id="IPR007863">
    <property type="entry name" value="Peptidase_M16_C"/>
</dbReference>
<keyword evidence="7" id="KW-0482">Metalloprotease</keyword>